<dbReference type="InterPro" id="IPR049381">
    <property type="entry name" value="UbiD-like_C"/>
</dbReference>
<sequence>MAYSDLRGFLADLGDDLKHVGETFDPRFEMAAVLRGLPAEAPAVMFDKVTGYPGARVAGNLIASRRRMAKAFGTSEERLAQTYLDNKAHVIAPVAAQGAAPAQEVVHRAPDDLLSLLPILTHHEKDAAPFITIGMVLCTDPATGRRGMGIHRMMVKGGGRLGILLANPPLSQFHANSEAAGRPLDVAIALGLEPATLLASVVRSGPQGPDKMAVAGGLRGAPVELARALTVDVEVPARAEIVIEGRVLPGVRETEGPFGENTGYYFSNLSPVIEVTAVTHRDNFIYPGLCPWSADVDMLLSLAAGTELLGQLQDMVAGVVDLEMTGGTAGFSAVVAVKACPRHEVRRLVMLALNLDRRLKTVTVVDDDIDIRDPREVAWAIATRYLPERDTVIIGGAEGYVIDPSSAGSSAGSKAGFVATRGPGPQFDKVTLPAAAQARARQLIAEILR</sequence>
<evidence type="ECO:0000259" key="2">
    <source>
        <dbReference type="Pfam" id="PF20695"/>
    </source>
</evidence>
<accession>A0ABX1N344</accession>
<dbReference type="NCBIfam" id="TIGR00148">
    <property type="entry name" value="UbiD family decarboxylase"/>
    <property type="match status" value="1"/>
</dbReference>
<feature type="domain" description="3-octaprenyl-4-hydroxybenzoate carboxy-lyase-like N-terminal" evidence="2">
    <location>
        <begin position="15"/>
        <end position="83"/>
    </location>
</feature>
<organism evidence="4 5">
    <name type="scientific">Aromatoleum buckelii</name>
    <dbReference type="NCBI Taxonomy" id="200254"/>
    <lineage>
        <taxon>Bacteria</taxon>
        <taxon>Pseudomonadati</taxon>
        <taxon>Pseudomonadota</taxon>
        <taxon>Betaproteobacteria</taxon>
        <taxon>Rhodocyclales</taxon>
        <taxon>Rhodocyclaceae</taxon>
        <taxon>Aromatoleum</taxon>
    </lineage>
</organism>
<evidence type="ECO:0000259" key="1">
    <source>
        <dbReference type="Pfam" id="PF01977"/>
    </source>
</evidence>
<dbReference type="Pfam" id="PF20695">
    <property type="entry name" value="UbiD_N"/>
    <property type="match status" value="1"/>
</dbReference>
<dbReference type="SUPFAM" id="SSF143968">
    <property type="entry name" value="UbiD C-terminal domain-like"/>
    <property type="match status" value="1"/>
</dbReference>
<dbReference type="InterPro" id="IPR048304">
    <property type="entry name" value="UbiD_Rift_dom"/>
</dbReference>
<evidence type="ECO:0000313" key="4">
    <source>
        <dbReference type="EMBL" id="NMF93693.1"/>
    </source>
</evidence>
<dbReference type="InterPro" id="IPR002830">
    <property type="entry name" value="UbiD"/>
</dbReference>
<feature type="domain" description="3-octaprenyl-4-hydroxybenzoate carboxy-lyase-like Rift-related" evidence="1">
    <location>
        <begin position="98"/>
        <end position="291"/>
    </location>
</feature>
<comment type="caution">
    <text evidence="4">The sequence shown here is derived from an EMBL/GenBank/DDBJ whole genome shotgun (WGS) entry which is preliminary data.</text>
</comment>
<reference evidence="4" key="1">
    <citation type="submission" date="2019-12" db="EMBL/GenBank/DDBJ databases">
        <title>Comparative genomics gives insights into the taxonomy of the Azoarcus-Aromatoleum group and reveals separate origins of nif in the plant-associated Azoarcus and non-plant-associated Aromatoleum sub-groups.</title>
        <authorList>
            <person name="Lafos M."/>
            <person name="Maluk M."/>
            <person name="Batista M."/>
            <person name="Junghare M."/>
            <person name="Carmona M."/>
            <person name="Faoro H."/>
            <person name="Cruz L.M."/>
            <person name="Battistoni F."/>
            <person name="De Souza E."/>
            <person name="Pedrosa F."/>
            <person name="Chen W.-M."/>
            <person name="Poole P.S."/>
            <person name="Dixon R.A."/>
            <person name="James E.K."/>
        </authorList>
    </citation>
    <scope>NUCLEOTIDE SEQUENCE</scope>
    <source>
        <strain evidence="4">U120</strain>
    </source>
</reference>
<feature type="domain" description="3-octaprenyl-4-hydroxybenzoate carboxy-lyase-like C-terminal" evidence="3">
    <location>
        <begin position="299"/>
        <end position="419"/>
    </location>
</feature>
<dbReference type="SUPFAM" id="SSF50475">
    <property type="entry name" value="FMN-binding split barrel"/>
    <property type="match status" value="1"/>
</dbReference>
<dbReference type="RefSeq" id="WP_169198952.1">
    <property type="nucleotide sequence ID" value="NZ_WTVH02000010.1"/>
</dbReference>
<gene>
    <name evidence="4" type="ORF">GO608_10180</name>
</gene>
<protein>
    <submittedName>
        <fullName evidence="4">UbiD family decarboxylase</fullName>
    </submittedName>
</protein>
<dbReference type="PANTHER" id="PTHR30108:SF17">
    <property type="entry name" value="FERULIC ACID DECARBOXYLASE 1"/>
    <property type="match status" value="1"/>
</dbReference>
<proteinExistence type="predicted"/>
<dbReference type="InterPro" id="IPR049383">
    <property type="entry name" value="UbiD-like_N"/>
</dbReference>
<dbReference type="Pfam" id="PF01977">
    <property type="entry name" value="UbiD"/>
    <property type="match status" value="1"/>
</dbReference>
<dbReference type="EMBL" id="WTVH01000017">
    <property type="protein sequence ID" value="NMF93693.1"/>
    <property type="molecule type" value="Genomic_DNA"/>
</dbReference>
<dbReference type="Pfam" id="PF20696">
    <property type="entry name" value="UbiD_C"/>
    <property type="match status" value="1"/>
</dbReference>
<evidence type="ECO:0000313" key="5">
    <source>
        <dbReference type="Proteomes" id="UP000601990"/>
    </source>
</evidence>
<name>A0ABX1N344_9RHOO</name>
<dbReference type="Gene3D" id="3.40.1670.10">
    <property type="entry name" value="UbiD C-terminal domain-like"/>
    <property type="match status" value="1"/>
</dbReference>
<dbReference type="Proteomes" id="UP000601990">
    <property type="component" value="Unassembled WGS sequence"/>
</dbReference>
<evidence type="ECO:0000259" key="3">
    <source>
        <dbReference type="Pfam" id="PF20696"/>
    </source>
</evidence>
<keyword evidence="5" id="KW-1185">Reference proteome</keyword>
<dbReference type="PANTHER" id="PTHR30108">
    <property type="entry name" value="3-OCTAPRENYL-4-HYDROXYBENZOATE CARBOXY-LYASE-RELATED"/>
    <property type="match status" value="1"/>
</dbReference>